<feature type="transmembrane region" description="Helical" evidence="1">
    <location>
        <begin position="62"/>
        <end position="86"/>
    </location>
</feature>
<reference evidence="2 3" key="1">
    <citation type="submission" date="2020-08" db="EMBL/GenBank/DDBJ databases">
        <title>Sequencing the genomes of 1000 actinobacteria strains.</title>
        <authorList>
            <person name="Klenk H.-P."/>
        </authorList>
    </citation>
    <scope>NUCLEOTIDE SEQUENCE [LARGE SCALE GENOMIC DNA]</scope>
    <source>
        <strain evidence="2 3">DSM 23694</strain>
    </source>
</reference>
<dbReference type="EMBL" id="JACHBL010000001">
    <property type="protein sequence ID" value="MBB5597883.1"/>
    <property type="molecule type" value="Genomic_DNA"/>
</dbReference>
<proteinExistence type="predicted"/>
<keyword evidence="1" id="KW-1133">Transmembrane helix</keyword>
<dbReference type="AlphaFoldDB" id="A0A7W8YAB8"/>
<feature type="transmembrane region" description="Helical" evidence="1">
    <location>
        <begin position="29"/>
        <end position="47"/>
    </location>
</feature>
<evidence type="ECO:0000313" key="3">
    <source>
        <dbReference type="Proteomes" id="UP000523863"/>
    </source>
</evidence>
<gene>
    <name evidence="2" type="ORF">BKA12_000963</name>
</gene>
<evidence type="ECO:0000256" key="1">
    <source>
        <dbReference type="SAM" id="Phobius"/>
    </source>
</evidence>
<dbReference type="Proteomes" id="UP000523863">
    <property type="component" value="Unassembled WGS sequence"/>
</dbReference>
<evidence type="ECO:0008006" key="4">
    <source>
        <dbReference type="Google" id="ProtNLM"/>
    </source>
</evidence>
<sequence length="113" mass="12159">MSQQQPVVPGRNNAPGPYKLTSMKWVRRFATAMTVCWAIALIFWLFLGGRAEFVGGPGPYSITVYLSAILAGLGLIFAVASALTFAQSLAGATMERLSEGPLLNPKGSKRRSR</sequence>
<name>A0A7W8YAB8_9MICC</name>
<comment type="caution">
    <text evidence="2">The sequence shown here is derived from an EMBL/GenBank/DDBJ whole genome shotgun (WGS) entry which is preliminary data.</text>
</comment>
<evidence type="ECO:0000313" key="2">
    <source>
        <dbReference type="EMBL" id="MBB5597883.1"/>
    </source>
</evidence>
<dbReference type="RefSeq" id="WP_183641107.1">
    <property type="nucleotide sequence ID" value="NZ_JACHBL010000001.1"/>
</dbReference>
<accession>A0A7W8YAB8</accession>
<protein>
    <recommendedName>
        <fullName evidence="4">DUF485 domain-containing protein</fullName>
    </recommendedName>
</protein>
<keyword evidence="1" id="KW-0812">Transmembrane</keyword>
<organism evidence="2 3">
    <name type="scientific">Neomicrococcus lactis</name>
    <dbReference type="NCBI Taxonomy" id="732241"/>
    <lineage>
        <taxon>Bacteria</taxon>
        <taxon>Bacillati</taxon>
        <taxon>Actinomycetota</taxon>
        <taxon>Actinomycetes</taxon>
        <taxon>Micrococcales</taxon>
        <taxon>Micrococcaceae</taxon>
        <taxon>Neomicrococcus</taxon>
    </lineage>
</organism>
<keyword evidence="1" id="KW-0472">Membrane</keyword>
<keyword evidence="3" id="KW-1185">Reference proteome</keyword>